<evidence type="ECO:0000313" key="2">
    <source>
        <dbReference type="Proteomes" id="UP000237381"/>
    </source>
</evidence>
<accession>A0A2S4MGK8</accession>
<name>A0A2S4MGK8_9BURK</name>
<sequence>MQQIQTIDLEDFADLYSESSIINTTRIGNTKLHTVTHPTRGNLILIDTGTSEAGFINLN</sequence>
<reference evidence="1 2" key="1">
    <citation type="submission" date="2018-01" db="EMBL/GenBank/DDBJ databases">
        <title>Genomic Encyclopedia of Type Strains, Phase III (KMG-III): the genomes of soil and plant-associated and newly described type strains.</title>
        <authorList>
            <person name="Whitman W."/>
        </authorList>
    </citation>
    <scope>NUCLEOTIDE SEQUENCE [LARGE SCALE GENOMIC DNA]</scope>
    <source>
        <strain evidence="1 2">JCM 18070</strain>
    </source>
</reference>
<keyword evidence="2" id="KW-1185">Reference proteome</keyword>
<protein>
    <submittedName>
        <fullName evidence="1">Uncharacterized protein</fullName>
    </submittedName>
</protein>
<dbReference type="Proteomes" id="UP000237381">
    <property type="component" value="Unassembled WGS sequence"/>
</dbReference>
<dbReference type="EMBL" id="PQGA01000003">
    <property type="protein sequence ID" value="POR53884.1"/>
    <property type="molecule type" value="Genomic_DNA"/>
</dbReference>
<proteinExistence type="predicted"/>
<evidence type="ECO:0000313" key="1">
    <source>
        <dbReference type="EMBL" id="POR53884.1"/>
    </source>
</evidence>
<comment type="caution">
    <text evidence="1">The sequence shown here is derived from an EMBL/GenBank/DDBJ whole genome shotgun (WGS) entry which is preliminary data.</text>
</comment>
<dbReference type="AlphaFoldDB" id="A0A2S4MGK8"/>
<organism evidence="1 2">
    <name type="scientific">Paraburkholderia eburnea</name>
    <dbReference type="NCBI Taxonomy" id="1189126"/>
    <lineage>
        <taxon>Bacteria</taxon>
        <taxon>Pseudomonadati</taxon>
        <taxon>Pseudomonadota</taxon>
        <taxon>Betaproteobacteria</taxon>
        <taxon>Burkholderiales</taxon>
        <taxon>Burkholderiaceae</taxon>
        <taxon>Paraburkholderia</taxon>
    </lineage>
</organism>
<gene>
    <name evidence="1" type="ORF">B0G62_103466</name>
</gene>
<dbReference type="RefSeq" id="WP_106346925.1">
    <property type="nucleotide sequence ID" value="NZ_PQGA01000003.1"/>
</dbReference>